<dbReference type="SMART" id="SM00260">
    <property type="entry name" value="CheW"/>
    <property type="match status" value="1"/>
</dbReference>
<dbReference type="EMBL" id="JASUBT010000008">
    <property type="protein sequence ID" value="MDL4936420.1"/>
    <property type="molecule type" value="Genomic_DNA"/>
</dbReference>
<dbReference type="SUPFAM" id="SSF50341">
    <property type="entry name" value="CheW-like"/>
    <property type="match status" value="1"/>
</dbReference>
<dbReference type="GO" id="GO:0006935">
    <property type="term" value="P:chemotaxis"/>
    <property type="evidence" value="ECO:0007669"/>
    <property type="project" value="InterPro"/>
</dbReference>
<dbReference type="Gene3D" id="2.40.50.180">
    <property type="entry name" value="CheA-289, Domain 4"/>
    <property type="match status" value="1"/>
</dbReference>
<evidence type="ECO:0000313" key="5">
    <source>
        <dbReference type="Proteomes" id="UP000516696"/>
    </source>
</evidence>
<accession>A0A2K3QUT3</accession>
<gene>
    <name evidence="4" type="ORF">EGM181_00690</name>
    <name evidence="2" type="ORF">HWH42_07560</name>
    <name evidence="3" type="ORF">QRX88_11900</name>
</gene>
<protein>
    <submittedName>
        <fullName evidence="2 3">Chemotaxis protein CheW</fullName>
    </submittedName>
</protein>
<dbReference type="GO" id="GO:0005829">
    <property type="term" value="C:cytosol"/>
    <property type="evidence" value="ECO:0007669"/>
    <property type="project" value="TreeGrafter"/>
</dbReference>
<dbReference type="PROSITE" id="PS50851">
    <property type="entry name" value="CHEW"/>
    <property type="match status" value="1"/>
</dbReference>
<proteinExistence type="predicted"/>
<dbReference type="InterPro" id="IPR036061">
    <property type="entry name" value="CheW-like_dom_sf"/>
</dbReference>
<dbReference type="InterPro" id="IPR039315">
    <property type="entry name" value="CheW"/>
</dbReference>
<dbReference type="Gene3D" id="2.30.30.40">
    <property type="entry name" value="SH3 Domains"/>
    <property type="match status" value="1"/>
</dbReference>
<dbReference type="Pfam" id="PF01584">
    <property type="entry name" value="CheW"/>
    <property type="match status" value="1"/>
</dbReference>
<evidence type="ECO:0000313" key="3">
    <source>
        <dbReference type="EMBL" id="MDL4936420.1"/>
    </source>
</evidence>
<dbReference type="EMBL" id="CP050485">
    <property type="protein sequence ID" value="QOG25909.1"/>
    <property type="molecule type" value="Genomic_DNA"/>
</dbReference>
<dbReference type="GeneID" id="93222552"/>
<evidence type="ECO:0000259" key="1">
    <source>
        <dbReference type="PROSITE" id="PS50851"/>
    </source>
</evidence>
<evidence type="ECO:0000313" key="2">
    <source>
        <dbReference type="EMBL" id="MBA0972439.1"/>
    </source>
</evidence>
<evidence type="ECO:0000313" key="6">
    <source>
        <dbReference type="Proteomes" id="UP000571857"/>
    </source>
</evidence>
<evidence type="ECO:0000313" key="7">
    <source>
        <dbReference type="Proteomes" id="UP001241571"/>
    </source>
</evidence>
<dbReference type="Proteomes" id="UP000571857">
    <property type="component" value="Unassembled WGS sequence"/>
</dbReference>
<dbReference type="RefSeq" id="WP_081131826.1">
    <property type="nucleotide sequence ID" value="NZ_BSYC01000001.1"/>
</dbReference>
<sequence>MQMILFKMAQQHYLISAESVEEVIDAPEITKVPLAPEWVEGLINLRGTVLTVIRLSKLIAVSSSAEDRNVLIMKQGDDRKGVLVEEVIEVLELQESDLQLSDQEGSSHAIGVVSLSDKVASVIKIDQLIF</sequence>
<dbReference type="GO" id="GO:0007165">
    <property type="term" value="P:signal transduction"/>
    <property type="evidence" value="ECO:0007669"/>
    <property type="project" value="InterPro"/>
</dbReference>
<dbReference type="AlphaFoldDB" id="A0A2K3QUT3"/>
<dbReference type="PANTHER" id="PTHR22617:SF23">
    <property type="entry name" value="CHEMOTAXIS PROTEIN CHEW"/>
    <property type="match status" value="1"/>
</dbReference>
<dbReference type="Proteomes" id="UP001241571">
    <property type="component" value="Unassembled WGS sequence"/>
</dbReference>
<feature type="domain" description="CheW-like" evidence="1">
    <location>
        <begin position="1"/>
        <end position="130"/>
    </location>
</feature>
<reference evidence="4 5" key="1">
    <citation type="submission" date="2020-03" db="EMBL/GenBank/DDBJ databases">
        <title>Characterization of ganglioside-mimicking enterococci.</title>
        <authorList>
            <person name="Patry R.T."/>
            <person name="Nothaft H."/>
            <person name="Bridger R."/>
            <person name="Shajahan A."/>
            <person name="Huynh S."/>
            <person name="Sanchez S."/>
            <person name="Azadi P."/>
            <person name="Cooper K."/>
            <person name="Miller W.G."/>
            <person name="Parker C.T."/>
            <person name="Wells L."/>
            <person name="Szymanski C.M."/>
        </authorList>
    </citation>
    <scope>NUCLEOTIDE SEQUENCE [LARGE SCALE GENOMIC DNA]</scope>
    <source>
        <strain evidence="4 5">EGM181</strain>
    </source>
</reference>
<reference evidence="2 6" key="2">
    <citation type="submission" date="2020-06" db="EMBL/GenBank/DDBJ databases">
        <title>Crossreactivity between MHC class I-restricted antigens from cancer cells and an enterococcal bacteriophage.</title>
        <authorList>
            <person name="Fluckiger A."/>
            <person name="Daillere R."/>
            <person name="Sassi M."/>
            <person name="Cattoir V."/>
            <person name="Kroemer G."/>
            <person name="Zitvogel L."/>
        </authorList>
    </citation>
    <scope>NUCLEOTIDE SEQUENCE [LARGE SCALE GENOMIC DNA]</scope>
    <source>
        <strain evidence="2 6">EG4</strain>
    </source>
</reference>
<name>A0A2K3QUT3_ENTGA</name>
<dbReference type="Proteomes" id="UP000516696">
    <property type="component" value="Chromosome"/>
</dbReference>
<dbReference type="InterPro" id="IPR002545">
    <property type="entry name" value="CheW-lke_dom"/>
</dbReference>
<organism evidence="3 7">
    <name type="scientific">Enterococcus gallinarum</name>
    <dbReference type="NCBI Taxonomy" id="1353"/>
    <lineage>
        <taxon>Bacteria</taxon>
        <taxon>Bacillati</taxon>
        <taxon>Bacillota</taxon>
        <taxon>Bacilli</taxon>
        <taxon>Lactobacillales</taxon>
        <taxon>Enterococcaceae</taxon>
        <taxon>Enterococcus</taxon>
    </lineage>
</organism>
<dbReference type="EMBL" id="JABXJK010000034">
    <property type="protein sequence ID" value="MBA0972439.1"/>
    <property type="molecule type" value="Genomic_DNA"/>
</dbReference>
<reference evidence="3 7" key="3">
    <citation type="submission" date="2023-06" db="EMBL/GenBank/DDBJ databases">
        <title>Acute promotion of culturable opportunistic pathogens and persistent increase of antibiotic resistance following antibiotic exposure in mouse gut microbiota.</title>
        <authorList>
            <person name="Li L."/>
            <person name="Wang B."/>
            <person name="Sun Y."/>
            <person name="Wang M."/>
            <person name="Xu H."/>
        </authorList>
    </citation>
    <scope>NUCLEOTIDE SEQUENCE [LARGE SCALE GENOMIC DNA]</scope>
    <source>
        <strain evidence="3 7">CRI2_2</strain>
    </source>
</reference>
<evidence type="ECO:0000313" key="4">
    <source>
        <dbReference type="EMBL" id="QOG25909.1"/>
    </source>
</evidence>
<dbReference type="PANTHER" id="PTHR22617">
    <property type="entry name" value="CHEMOTAXIS SENSOR HISTIDINE KINASE-RELATED"/>
    <property type="match status" value="1"/>
</dbReference>